<keyword evidence="6" id="KW-1185">Reference proteome</keyword>
<dbReference type="GO" id="GO:0006581">
    <property type="term" value="P:acetylcholine catabolic process"/>
    <property type="evidence" value="ECO:0007669"/>
    <property type="project" value="TreeGrafter"/>
</dbReference>
<dbReference type="PANTHER" id="PTHR43918">
    <property type="entry name" value="ACETYLCHOLINESTERASE"/>
    <property type="match status" value="1"/>
</dbReference>
<keyword evidence="3" id="KW-0378">Hydrolase</keyword>
<dbReference type="EMBL" id="PPHD01010532">
    <property type="protein sequence ID" value="POI30836.1"/>
    <property type="molecule type" value="Genomic_DNA"/>
</dbReference>
<dbReference type="GO" id="GO:0005615">
    <property type="term" value="C:extracellular space"/>
    <property type="evidence" value="ECO:0007669"/>
    <property type="project" value="TreeGrafter"/>
</dbReference>
<dbReference type="SUPFAM" id="SSF53474">
    <property type="entry name" value="alpha/beta-Hydrolases"/>
    <property type="match status" value="1"/>
</dbReference>
<proteinExistence type="inferred from homology"/>
<dbReference type="PROSITE" id="PS00941">
    <property type="entry name" value="CARBOXYLESTERASE_B_2"/>
    <property type="match status" value="1"/>
</dbReference>
<dbReference type="PANTHER" id="PTHR43918:SF4">
    <property type="entry name" value="CARBOXYLIC ESTER HYDROLASE"/>
    <property type="match status" value="1"/>
</dbReference>
<dbReference type="OrthoDB" id="6409105at2759"/>
<feature type="non-terminal residue" evidence="5">
    <location>
        <position position="1"/>
    </location>
</feature>
<evidence type="ECO:0000256" key="1">
    <source>
        <dbReference type="ARBA" id="ARBA00005964"/>
    </source>
</evidence>
<name>A0A2P4T3A8_BAMTH</name>
<dbReference type="Pfam" id="PF00135">
    <property type="entry name" value="COesterase"/>
    <property type="match status" value="1"/>
</dbReference>
<dbReference type="InterPro" id="IPR050654">
    <property type="entry name" value="AChE-related_enzymes"/>
</dbReference>
<dbReference type="Gene3D" id="3.40.50.1820">
    <property type="entry name" value="alpha/beta hydrolase"/>
    <property type="match status" value="1"/>
</dbReference>
<dbReference type="Proteomes" id="UP000237246">
    <property type="component" value="Unassembled WGS sequence"/>
</dbReference>
<dbReference type="GO" id="GO:0019695">
    <property type="term" value="P:choline metabolic process"/>
    <property type="evidence" value="ECO:0007669"/>
    <property type="project" value="TreeGrafter"/>
</dbReference>
<dbReference type="GO" id="GO:0003990">
    <property type="term" value="F:acetylcholinesterase activity"/>
    <property type="evidence" value="ECO:0007669"/>
    <property type="project" value="TreeGrafter"/>
</dbReference>
<evidence type="ECO:0000256" key="2">
    <source>
        <dbReference type="ARBA" id="ARBA00022487"/>
    </source>
</evidence>
<comment type="caution">
    <text evidence="5">The sequence shown here is derived from an EMBL/GenBank/DDBJ whole genome shotgun (WGS) entry which is preliminary data.</text>
</comment>
<evidence type="ECO:0000313" key="5">
    <source>
        <dbReference type="EMBL" id="POI30836.1"/>
    </source>
</evidence>
<sequence length="242" mass="26643">YLDTWQPLNVSSVLMDSTISNFEAVHVSREISNGFATAKDYCLSDSVLPISESDLAPSVYIPSHGDLIGKSKAVRIGSEWKNISQFLGIPYAAPPLAEKRFNPPEPFAWEKTWNATVARSTCWQPGDRETPSYSVGEDCLYLNVFVPPTTVKNMSVLLFFHNGGSGNAEAGKTIIDGSYLAAVSNTIVVTANYRVGVFGFLSVGQQVSFHSINIVIDQQFLDSRNDEPNIRMFEESSLYLIS</sequence>
<dbReference type="GO" id="GO:0005886">
    <property type="term" value="C:plasma membrane"/>
    <property type="evidence" value="ECO:0007669"/>
    <property type="project" value="TreeGrafter"/>
</dbReference>
<accession>A0A2P4T3A8</accession>
<evidence type="ECO:0000256" key="3">
    <source>
        <dbReference type="ARBA" id="ARBA00022801"/>
    </source>
</evidence>
<keyword evidence="2" id="KW-0719">Serine esterase</keyword>
<evidence type="ECO:0000313" key="6">
    <source>
        <dbReference type="Proteomes" id="UP000237246"/>
    </source>
</evidence>
<dbReference type="InterPro" id="IPR002018">
    <property type="entry name" value="CarbesteraseB"/>
</dbReference>
<reference evidence="5 6" key="1">
    <citation type="submission" date="2018-01" db="EMBL/GenBank/DDBJ databases">
        <title>Comparison of the Chinese Bamboo Partridge and Red Junglefowl genome sequences highlights the importance of demography in genome evolution.</title>
        <authorList>
            <person name="Tiley G.P."/>
            <person name="Kimball R.T."/>
            <person name="Braun E.L."/>
            <person name="Burleigh J.G."/>
        </authorList>
    </citation>
    <scope>NUCLEOTIDE SEQUENCE [LARGE SCALE GENOMIC DNA]</scope>
    <source>
        <strain evidence="5">RTK389</strain>
        <tissue evidence="5">Blood</tissue>
    </source>
</reference>
<organism evidence="5 6">
    <name type="scientific">Bambusicola thoracicus</name>
    <name type="common">Chinese bamboo-partridge</name>
    <name type="synonym">Perdix thoracica</name>
    <dbReference type="NCBI Taxonomy" id="9083"/>
    <lineage>
        <taxon>Eukaryota</taxon>
        <taxon>Metazoa</taxon>
        <taxon>Chordata</taxon>
        <taxon>Craniata</taxon>
        <taxon>Vertebrata</taxon>
        <taxon>Euteleostomi</taxon>
        <taxon>Archelosauria</taxon>
        <taxon>Archosauria</taxon>
        <taxon>Dinosauria</taxon>
        <taxon>Saurischia</taxon>
        <taxon>Theropoda</taxon>
        <taxon>Coelurosauria</taxon>
        <taxon>Aves</taxon>
        <taxon>Neognathae</taxon>
        <taxon>Galloanserae</taxon>
        <taxon>Galliformes</taxon>
        <taxon>Phasianidae</taxon>
        <taxon>Perdicinae</taxon>
        <taxon>Bambusicola</taxon>
    </lineage>
</organism>
<dbReference type="InterPro" id="IPR019819">
    <property type="entry name" value="Carboxylesterase_B_CS"/>
</dbReference>
<gene>
    <name evidence="5" type="ORF">CIB84_005413</name>
</gene>
<feature type="domain" description="Carboxylesterase type B" evidence="4">
    <location>
        <begin position="57"/>
        <end position="206"/>
    </location>
</feature>
<dbReference type="InterPro" id="IPR029058">
    <property type="entry name" value="AB_hydrolase_fold"/>
</dbReference>
<dbReference type="AlphaFoldDB" id="A0A2P4T3A8"/>
<comment type="similarity">
    <text evidence="1">Belongs to the type-B carboxylesterase/lipase family.</text>
</comment>
<protein>
    <recommendedName>
        <fullName evidence="4">Carboxylesterase type B domain-containing protein</fullName>
    </recommendedName>
</protein>
<evidence type="ECO:0000259" key="4">
    <source>
        <dbReference type="Pfam" id="PF00135"/>
    </source>
</evidence>